<evidence type="ECO:0000313" key="2">
    <source>
        <dbReference type="EMBL" id="PIN16363.1"/>
    </source>
</evidence>
<name>A0A2G9HG01_9LAMI</name>
<accession>A0A2G9HG01</accession>
<protein>
    <submittedName>
        <fullName evidence="2">Uncharacterized protein</fullName>
    </submittedName>
</protein>
<reference evidence="3" key="1">
    <citation type="journal article" date="2018" name="Gigascience">
        <title>Genome assembly of the Pink Ipe (Handroanthus impetiginosus, Bignoniaceae), a highly valued, ecologically keystone Neotropical timber forest tree.</title>
        <authorList>
            <person name="Silva-Junior O.B."/>
            <person name="Grattapaglia D."/>
            <person name="Novaes E."/>
            <person name="Collevatti R.G."/>
        </authorList>
    </citation>
    <scope>NUCLEOTIDE SEQUENCE [LARGE SCALE GENOMIC DNA]</scope>
    <source>
        <strain evidence="3">cv. UFG-1</strain>
    </source>
</reference>
<organism evidence="2 3">
    <name type="scientific">Handroanthus impetiginosus</name>
    <dbReference type="NCBI Taxonomy" id="429701"/>
    <lineage>
        <taxon>Eukaryota</taxon>
        <taxon>Viridiplantae</taxon>
        <taxon>Streptophyta</taxon>
        <taxon>Embryophyta</taxon>
        <taxon>Tracheophyta</taxon>
        <taxon>Spermatophyta</taxon>
        <taxon>Magnoliopsida</taxon>
        <taxon>eudicotyledons</taxon>
        <taxon>Gunneridae</taxon>
        <taxon>Pentapetalae</taxon>
        <taxon>asterids</taxon>
        <taxon>lamiids</taxon>
        <taxon>Lamiales</taxon>
        <taxon>Bignoniaceae</taxon>
        <taxon>Crescentiina</taxon>
        <taxon>Tabebuia alliance</taxon>
        <taxon>Handroanthus</taxon>
    </lineage>
</organism>
<feature type="region of interest" description="Disordered" evidence="1">
    <location>
        <begin position="113"/>
        <end position="134"/>
    </location>
</feature>
<dbReference type="AlphaFoldDB" id="A0A2G9HG01"/>
<dbReference type="Proteomes" id="UP000231279">
    <property type="component" value="Unassembled WGS sequence"/>
</dbReference>
<proteinExistence type="predicted"/>
<evidence type="ECO:0000256" key="1">
    <source>
        <dbReference type="SAM" id="MobiDB-lite"/>
    </source>
</evidence>
<dbReference type="EMBL" id="NKXS01001883">
    <property type="protein sequence ID" value="PIN16363.1"/>
    <property type="molecule type" value="Genomic_DNA"/>
</dbReference>
<dbReference type="OrthoDB" id="928678at2759"/>
<comment type="caution">
    <text evidence="2">The sequence shown here is derived from an EMBL/GenBank/DDBJ whole genome shotgun (WGS) entry which is preliminary data.</text>
</comment>
<evidence type="ECO:0000313" key="3">
    <source>
        <dbReference type="Proteomes" id="UP000231279"/>
    </source>
</evidence>
<sequence length="134" mass="14756">MKGVLNEADMGRLKIINIAAYLTEEANRAGEMEKRHALELEKAKEEALRAALEEAVNKFKGSKEFEGLVLDRAERIYEQTVQDCRKILQGTGRVSEEDLLLLDPGLPLNFARDGRMVGTGDAEDGADGDNPPKA</sequence>
<gene>
    <name evidence="2" type="ORF">CDL12_10976</name>
</gene>
<keyword evidence="3" id="KW-1185">Reference proteome</keyword>